<dbReference type="Proteomes" id="UP000317158">
    <property type="component" value="Unassembled WGS sequence"/>
</dbReference>
<accession>A0A520KRS0</accession>
<dbReference type="EMBL" id="RXIF01000006">
    <property type="protein sequence ID" value="RZN64486.1"/>
    <property type="molecule type" value="Genomic_DNA"/>
</dbReference>
<reference evidence="1 2" key="1">
    <citation type="journal article" date="2019" name="Nat. Microbiol.">
        <title>Wide diversity of methane and short-chain alkane metabolisms in uncultured archaea.</title>
        <authorList>
            <person name="Borrel G."/>
            <person name="Adam P.S."/>
            <person name="McKay L.J."/>
            <person name="Chen L.X."/>
            <person name="Sierra-Garcia I.N."/>
            <person name="Sieber C.M."/>
            <person name="Letourneur Q."/>
            <person name="Ghozlane A."/>
            <person name="Andersen G.L."/>
            <person name="Li W.J."/>
            <person name="Hallam S.J."/>
            <person name="Muyzer G."/>
            <person name="de Oliveira V.M."/>
            <person name="Inskeep W.P."/>
            <person name="Banfield J.F."/>
            <person name="Gribaldo S."/>
        </authorList>
    </citation>
    <scope>NUCLEOTIDE SEQUENCE [LARGE SCALE GENOMIC DNA]</scope>
    <source>
        <strain evidence="1">NM1a</strain>
    </source>
</reference>
<dbReference type="AlphaFoldDB" id="A0A520KRS0"/>
<organism evidence="1 2">
    <name type="scientific">Methanoliparum thermophilum</name>
    <dbReference type="NCBI Taxonomy" id="2491083"/>
    <lineage>
        <taxon>Archaea</taxon>
        <taxon>Methanobacteriati</taxon>
        <taxon>Methanobacteriota</taxon>
        <taxon>Candidatus Methanoliparia</taxon>
        <taxon>Candidatus Methanoliparales</taxon>
        <taxon>Candidatus Methanoliparaceae</taxon>
        <taxon>Candidatus Methanoliparum</taxon>
    </lineage>
</organism>
<evidence type="ECO:0000313" key="2">
    <source>
        <dbReference type="Proteomes" id="UP000317158"/>
    </source>
</evidence>
<evidence type="ECO:0000313" key="1">
    <source>
        <dbReference type="EMBL" id="RZN64486.1"/>
    </source>
</evidence>
<protein>
    <recommendedName>
        <fullName evidence="3">DUF3108 domain-containing protein</fullName>
    </recommendedName>
</protein>
<name>A0A520KRS0_METT2</name>
<proteinExistence type="predicted"/>
<sequence>MVLYPVEAKHYVTASGEVIRVNQVTSDSGMLKDGKSYTYRLVDNDGKQLALLTYSIKKSTYRDQPCYRIEYKEVYSSGEEKTCYSYINESTLELLYQNRSTPAAEGSSVMEISIDPLNKELTITSRYKDLSMIKTLKTEKEVVIDDINLYIVISGLLDDLSTTPLKCKYLWGPSLYIGLLDMEITGKGKEEIYADNKSYMCRRVQIDIASKIPNYEFEIKHIAWYNENNILMKVSLQGGGTIEYVSAQ</sequence>
<comment type="caution">
    <text evidence="1">The sequence shown here is derived from an EMBL/GenBank/DDBJ whole genome shotgun (WGS) entry which is preliminary data.</text>
</comment>
<evidence type="ECO:0008006" key="3">
    <source>
        <dbReference type="Google" id="ProtNLM"/>
    </source>
</evidence>
<gene>
    <name evidence="1" type="ORF">EF806_03840</name>
</gene>